<keyword evidence="2" id="KW-1185">Reference proteome</keyword>
<dbReference type="AlphaFoldDB" id="A0A225W5L2"/>
<gene>
    <name evidence="1" type="ORF">PHMEG_00013744</name>
</gene>
<dbReference type="Proteomes" id="UP000198211">
    <property type="component" value="Unassembled WGS sequence"/>
</dbReference>
<protein>
    <submittedName>
        <fullName evidence="1">Uncharacterized protein</fullName>
    </submittedName>
</protein>
<proteinExistence type="predicted"/>
<organism evidence="1 2">
    <name type="scientific">Phytophthora megakarya</name>
    <dbReference type="NCBI Taxonomy" id="4795"/>
    <lineage>
        <taxon>Eukaryota</taxon>
        <taxon>Sar</taxon>
        <taxon>Stramenopiles</taxon>
        <taxon>Oomycota</taxon>
        <taxon>Peronosporomycetes</taxon>
        <taxon>Peronosporales</taxon>
        <taxon>Peronosporaceae</taxon>
        <taxon>Phytophthora</taxon>
    </lineage>
</organism>
<name>A0A225W5L2_9STRA</name>
<comment type="caution">
    <text evidence="1">The sequence shown here is derived from an EMBL/GenBank/DDBJ whole genome shotgun (WGS) entry which is preliminary data.</text>
</comment>
<evidence type="ECO:0000313" key="1">
    <source>
        <dbReference type="EMBL" id="OWZ13006.1"/>
    </source>
</evidence>
<dbReference type="EMBL" id="NBNE01001695">
    <property type="protein sequence ID" value="OWZ13006.1"/>
    <property type="molecule type" value="Genomic_DNA"/>
</dbReference>
<sequence length="105" mass="11597">MIIIHSKIITDLCGPVSTPAEVTNKMEVAKLVMNTVKEAGLIPGAFDADELFSLERETIREAESVLVKKLAPPTDFTVYKPCFADPGEMVKLEQTRNHEYETGST</sequence>
<accession>A0A225W5L2</accession>
<reference evidence="2" key="1">
    <citation type="submission" date="2017-03" db="EMBL/GenBank/DDBJ databases">
        <title>Phytopthora megakarya and P. palmivora, two closely related causual agents of cacao black pod achieved similar genome size and gene model numbers by different mechanisms.</title>
        <authorList>
            <person name="Ali S."/>
            <person name="Shao J."/>
            <person name="Larry D.J."/>
            <person name="Kronmiller B."/>
            <person name="Shen D."/>
            <person name="Strem M.D."/>
            <person name="Melnick R.L."/>
            <person name="Guiltinan M.J."/>
            <person name="Tyler B.M."/>
            <person name="Meinhardt L.W."/>
            <person name="Bailey B.A."/>
        </authorList>
    </citation>
    <scope>NUCLEOTIDE SEQUENCE [LARGE SCALE GENOMIC DNA]</scope>
    <source>
        <strain evidence="2">zdho120</strain>
    </source>
</reference>
<evidence type="ECO:0000313" key="2">
    <source>
        <dbReference type="Proteomes" id="UP000198211"/>
    </source>
</evidence>